<dbReference type="Gene3D" id="3.40.30.10">
    <property type="entry name" value="Glutaredoxin"/>
    <property type="match status" value="1"/>
</dbReference>
<sequence>MKRTTPTEANKLYIKIQADTKQLTNELRKNRDYYGNGDIFTQRNVDLVNQYLVTIDAYCMKDLKRLKVKDFPPQHTWFNSKPLSFNTELKNKLVLIDFWTYCCINCLHVLPDIEYLENKFASENSIAFMGCHSAKFLNEKGSTKVRDAILKYEVKHPVINDDKMMVWRDFERRSWPGIIIVSPRGVPIMILNGEGYRDVLDLFLSIAFDFYYDKMNHKPTIQIELEETKATASKKNQQLSTEELTAQAQNLRFPGKLLCIEKQKGLDSSLLIISDTGNNRLVLVNEETHDFIATIGNGKIGLVDGGYDEASFHHPQGMCHVYRDNMHFVYLCDTKNHAIREINISKKEVLTVIGTGEKGFDRDGNKDPEVQKLSSPWDIVAVNRDTLLIAMAGVHQIWALNLKTNRCFNFSGSGKEGNLNHKYDLKLTEWAQPSGLSLGVISSTKVELYVADSESSCIRAINMKSLKSTRGIVGGDTNPKNLHAYGDIDGQATTARLQHPLGVHFISDKNVVLVSDTYNHKIKVIDPFRNEIFTWLGNGKASLKDESTFNASFNEPSGFGSIYDAKAQDVKIYIADCNNHCIRSVIYDQGETKTVEFKGIPHAEATPDNEETEGTTNKSGANDEDLMGLECDGNQCYPKFF</sequence>
<dbReference type="OMA" id="IAMAGVH"/>
<dbReference type="InterPro" id="IPR011042">
    <property type="entry name" value="6-blade_b-propeller_TolB-like"/>
</dbReference>
<name>A0A078A917_STYLE</name>
<dbReference type="EMBL" id="CCKQ01006729">
    <property type="protein sequence ID" value="CDW78047.1"/>
    <property type="molecule type" value="Genomic_DNA"/>
</dbReference>
<dbReference type="AlphaFoldDB" id="A0A078A917"/>
<dbReference type="Pfam" id="PF13905">
    <property type="entry name" value="Thioredoxin_8"/>
    <property type="match status" value="1"/>
</dbReference>
<evidence type="ECO:0000256" key="1">
    <source>
        <dbReference type="SAM" id="MobiDB-lite"/>
    </source>
</evidence>
<proteinExistence type="predicted"/>
<dbReference type="PANTHER" id="PTHR46388">
    <property type="entry name" value="NHL REPEAT-CONTAINING PROTEIN 2"/>
    <property type="match status" value="1"/>
</dbReference>
<dbReference type="SUPFAM" id="SSF101898">
    <property type="entry name" value="NHL repeat"/>
    <property type="match status" value="1"/>
</dbReference>
<dbReference type="Gene3D" id="2.120.10.30">
    <property type="entry name" value="TolB, C-terminal domain"/>
    <property type="match status" value="3"/>
</dbReference>
<evidence type="ECO:0000259" key="2">
    <source>
        <dbReference type="Pfam" id="PF13905"/>
    </source>
</evidence>
<dbReference type="InterPro" id="IPR012336">
    <property type="entry name" value="Thioredoxin-like_fold"/>
</dbReference>
<accession>A0A078A917</accession>
<keyword evidence="4" id="KW-1185">Reference proteome</keyword>
<feature type="region of interest" description="Disordered" evidence="1">
    <location>
        <begin position="600"/>
        <end position="625"/>
    </location>
</feature>
<dbReference type="InParanoid" id="A0A078A917"/>
<dbReference type="PANTHER" id="PTHR46388:SF2">
    <property type="entry name" value="NHL REPEAT-CONTAINING PROTEIN 2"/>
    <property type="match status" value="1"/>
</dbReference>
<evidence type="ECO:0000313" key="4">
    <source>
        <dbReference type="Proteomes" id="UP000039865"/>
    </source>
</evidence>
<dbReference type="OrthoDB" id="301044at2759"/>
<dbReference type="InterPro" id="IPR036249">
    <property type="entry name" value="Thioredoxin-like_sf"/>
</dbReference>
<evidence type="ECO:0000313" key="3">
    <source>
        <dbReference type="EMBL" id="CDW78047.1"/>
    </source>
</evidence>
<gene>
    <name evidence="3" type="primary">Contig11015.g11769</name>
    <name evidence="3" type="ORF">STYLEM_7017</name>
</gene>
<feature type="domain" description="Thioredoxin-like fold" evidence="2">
    <location>
        <begin position="91"/>
        <end position="185"/>
    </location>
</feature>
<reference evidence="3 4" key="1">
    <citation type="submission" date="2014-06" db="EMBL/GenBank/DDBJ databases">
        <authorList>
            <person name="Swart Estienne"/>
        </authorList>
    </citation>
    <scope>NUCLEOTIDE SEQUENCE [LARGE SCALE GENOMIC DNA]</scope>
    <source>
        <strain evidence="3 4">130c</strain>
    </source>
</reference>
<dbReference type="Proteomes" id="UP000039865">
    <property type="component" value="Unassembled WGS sequence"/>
</dbReference>
<organism evidence="3 4">
    <name type="scientific">Stylonychia lemnae</name>
    <name type="common">Ciliate</name>
    <dbReference type="NCBI Taxonomy" id="5949"/>
    <lineage>
        <taxon>Eukaryota</taxon>
        <taxon>Sar</taxon>
        <taxon>Alveolata</taxon>
        <taxon>Ciliophora</taxon>
        <taxon>Intramacronucleata</taxon>
        <taxon>Spirotrichea</taxon>
        <taxon>Stichotrichia</taxon>
        <taxon>Sporadotrichida</taxon>
        <taxon>Oxytrichidae</taxon>
        <taxon>Stylonychinae</taxon>
        <taxon>Stylonychia</taxon>
    </lineage>
</organism>
<dbReference type="SUPFAM" id="SSF52833">
    <property type="entry name" value="Thioredoxin-like"/>
    <property type="match status" value="1"/>
</dbReference>
<protein>
    <recommendedName>
        <fullName evidence="2">Thioredoxin-like fold domain-containing protein</fullName>
    </recommendedName>
</protein>